<gene>
    <name evidence="5" type="ORF">ATP06_0213480</name>
    <name evidence="4" type="ORF">AVL48_22705</name>
</gene>
<dbReference type="Pfam" id="PF01494">
    <property type="entry name" value="FAD_binding_3"/>
    <property type="match status" value="1"/>
</dbReference>
<protein>
    <submittedName>
        <fullName evidence="4">FAD-binding monooxygenase</fullName>
    </submittedName>
</protein>
<dbReference type="EMBL" id="LQCI01000003">
    <property type="protein sequence ID" value="KZB87452.1"/>
    <property type="molecule type" value="Genomic_DNA"/>
</dbReference>
<accession>A0A154MT67</accession>
<feature type="compositionally biased region" description="Basic and acidic residues" evidence="2">
    <location>
        <begin position="466"/>
        <end position="477"/>
    </location>
</feature>
<evidence type="ECO:0000313" key="7">
    <source>
        <dbReference type="Proteomes" id="UP000186883"/>
    </source>
</evidence>
<reference evidence="4 6" key="1">
    <citation type="submission" date="2015-12" db="EMBL/GenBank/DDBJ databases">
        <title>Amycolatopsis regifaucium genome sequencing and assembly.</title>
        <authorList>
            <person name="Mayilraj S."/>
        </authorList>
    </citation>
    <scope>NUCLEOTIDE SEQUENCE [LARGE SCALE GENOMIC DNA]</scope>
    <source>
        <strain evidence="4 6">GY080</strain>
    </source>
</reference>
<dbReference type="EMBL" id="LOBU02000012">
    <property type="protein sequence ID" value="OKA08290.1"/>
    <property type="molecule type" value="Genomic_DNA"/>
</dbReference>
<dbReference type="PANTHER" id="PTHR43422:SF3">
    <property type="entry name" value="THIAMINE THIAZOLE SYNTHASE"/>
    <property type="match status" value="1"/>
</dbReference>
<dbReference type="RefSeq" id="WP_061989412.1">
    <property type="nucleotide sequence ID" value="NZ_FOPQ01000008.1"/>
</dbReference>
<name>A0A154MT67_9PSEU</name>
<feature type="compositionally biased region" description="Polar residues" evidence="2">
    <location>
        <begin position="451"/>
        <end position="463"/>
    </location>
</feature>
<dbReference type="AlphaFoldDB" id="A0A154MT67"/>
<evidence type="ECO:0000256" key="2">
    <source>
        <dbReference type="SAM" id="MobiDB-lite"/>
    </source>
</evidence>
<keyword evidence="4" id="KW-0560">Oxidoreductase</keyword>
<dbReference type="OrthoDB" id="9790035at2"/>
<sequence>MGTKIGDHAVVLGGSVAGMLAARMLSDSYTRVTVIDRDDLTAAGTGLRPAIPWAVHIHALLERGRQIIEDLFPGFVEDMLAVGVPVGDYGSTCHYCFNGQMFAETETGMACVAANRPVIEHFLRGRTLVRPGVSLRESTDIVGLEASEDRSRIIGVRVQGRNSGAEEVITADLVVDATGRGSRSPRWLEELGYERAPEEKVQMDLTYTTMDFVGPLEYDPLGDDIALVPTATPAFPRGAIFARLADRYALTLTGINGDRAPTEREGFLAYAKSLPRPEVYEAVRDAEQRSPAGSFRFPASIRRHYERLRRFPAGYLIIGDAACIFNPVYAQGMTVAALGATVLGKHLAKGVEPVPAAYFRDLASVTNAPWTMSAAADLGYPEVRGKRTIATKMANLYMPRVQAVAANDPVVARAFIRTISLIDSPQSLMKPSMIGRVLFGPGARGKLENPANATVSPVVSLPSSEKAARNDAERPAA</sequence>
<feature type="region of interest" description="Disordered" evidence="2">
    <location>
        <begin position="447"/>
        <end position="477"/>
    </location>
</feature>
<evidence type="ECO:0000313" key="5">
    <source>
        <dbReference type="EMBL" id="OKA08290.1"/>
    </source>
</evidence>
<proteinExistence type="predicted"/>
<keyword evidence="4" id="KW-0503">Monooxygenase</keyword>
<dbReference type="InterPro" id="IPR002938">
    <property type="entry name" value="FAD-bd"/>
</dbReference>
<keyword evidence="7" id="KW-1185">Reference proteome</keyword>
<feature type="domain" description="FAD-binding" evidence="3">
    <location>
        <begin position="10"/>
        <end position="349"/>
    </location>
</feature>
<dbReference type="InterPro" id="IPR036188">
    <property type="entry name" value="FAD/NAD-bd_sf"/>
</dbReference>
<dbReference type="SUPFAM" id="SSF51905">
    <property type="entry name" value="FAD/NAD(P)-binding domain"/>
    <property type="match status" value="1"/>
</dbReference>
<evidence type="ECO:0000256" key="1">
    <source>
        <dbReference type="ARBA" id="ARBA00001974"/>
    </source>
</evidence>
<dbReference type="PRINTS" id="PR00757">
    <property type="entry name" value="AMINEOXDASEF"/>
</dbReference>
<evidence type="ECO:0000313" key="4">
    <source>
        <dbReference type="EMBL" id="KZB87452.1"/>
    </source>
</evidence>
<dbReference type="InterPro" id="IPR001613">
    <property type="entry name" value="Flavin_amine_oxidase"/>
</dbReference>
<comment type="cofactor">
    <cofactor evidence="1">
        <name>FAD</name>
        <dbReference type="ChEBI" id="CHEBI:57692"/>
    </cofactor>
</comment>
<dbReference type="GO" id="GO:0071949">
    <property type="term" value="F:FAD binding"/>
    <property type="evidence" value="ECO:0007669"/>
    <property type="project" value="InterPro"/>
</dbReference>
<evidence type="ECO:0000313" key="6">
    <source>
        <dbReference type="Proteomes" id="UP000076321"/>
    </source>
</evidence>
<dbReference type="Proteomes" id="UP000076321">
    <property type="component" value="Unassembled WGS sequence"/>
</dbReference>
<reference evidence="5 7" key="2">
    <citation type="submission" date="2016-11" db="EMBL/GenBank/DDBJ databases">
        <title>Genome sequencing of Amycolatopsis regifaucium.</title>
        <authorList>
            <person name="Mayilraj S."/>
            <person name="Kaur N."/>
        </authorList>
    </citation>
    <scope>NUCLEOTIDE SEQUENCE [LARGE SCALE GENOMIC DNA]</scope>
    <source>
        <strain evidence="5 7">GY080</strain>
    </source>
</reference>
<organism evidence="4 6">
    <name type="scientific">Amycolatopsis regifaucium</name>
    <dbReference type="NCBI Taxonomy" id="546365"/>
    <lineage>
        <taxon>Bacteria</taxon>
        <taxon>Bacillati</taxon>
        <taxon>Actinomycetota</taxon>
        <taxon>Actinomycetes</taxon>
        <taxon>Pseudonocardiales</taxon>
        <taxon>Pseudonocardiaceae</taxon>
        <taxon>Amycolatopsis</taxon>
    </lineage>
</organism>
<comment type="caution">
    <text evidence="4">The sequence shown here is derived from an EMBL/GenBank/DDBJ whole genome shotgun (WGS) entry which is preliminary data.</text>
</comment>
<dbReference type="GO" id="GO:0004497">
    <property type="term" value="F:monooxygenase activity"/>
    <property type="evidence" value="ECO:0007669"/>
    <property type="project" value="UniProtKB-KW"/>
</dbReference>
<dbReference type="PANTHER" id="PTHR43422">
    <property type="entry name" value="THIAMINE THIAZOLE SYNTHASE"/>
    <property type="match status" value="1"/>
</dbReference>
<dbReference type="Gene3D" id="3.50.50.60">
    <property type="entry name" value="FAD/NAD(P)-binding domain"/>
    <property type="match status" value="1"/>
</dbReference>
<evidence type="ECO:0000259" key="3">
    <source>
        <dbReference type="Pfam" id="PF01494"/>
    </source>
</evidence>
<dbReference type="Proteomes" id="UP000186883">
    <property type="component" value="Unassembled WGS sequence"/>
</dbReference>